<comment type="subcellular location">
    <subcellularLocation>
        <location evidence="1 7">Cell membrane</location>
        <topology evidence="1 7">Multi-pass membrane protein</topology>
    </subcellularLocation>
</comment>
<evidence type="ECO:0000256" key="5">
    <source>
        <dbReference type="ARBA" id="ARBA00022989"/>
    </source>
</evidence>
<dbReference type="STRING" id="1195236.CTER_4030"/>
<dbReference type="InterPro" id="IPR000515">
    <property type="entry name" value="MetI-like"/>
</dbReference>
<comment type="similarity">
    <text evidence="7">Belongs to the binding-protein-dependent transport system permease family.</text>
</comment>
<feature type="transmembrane region" description="Helical" evidence="7">
    <location>
        <begin position="257"/>
        <end position="275"/>
    </location>
</feature>
<keyword evidence="4 7" id="KW-0812">Transmembrane</keyword>
<dbReference type="PANTHER" id="PTHR43744:SF12">
    <property type="entry name" value="ABC TRANSPORTER PERMEASE PROTEIN MG189-RELATED"/>
    <property type="match status" value="1"/>
</dbReference>
<evidence type="ECO:0000256" key="4">
    <source>
        <dbReference type="ARBA" id="ARBA00022692"/>
    </source>
</evidence>
<keyword evidence="3" id="KW-1003">Cell membrane</keyword>
<evidence type="ECO:0000256" key="6">
    <source>
        <dbReference type="ARBA" id="ARBA00023136"/>
    </source>
</evidence>
<dbReference type="SUPFAM" id="SSF161098">
    <property type="entry name" value="MetI-like"/>
    <property type="match status" value="1"/>
</dbReference>
<dbReference type="PROSITE" id="PS50928">
    <property type="entry name" value="ABC_TM1"/>
    <property type="match status" value="1"/>
</dbReference>
<feature type="domain" description="ABC transmembrane type-1" evidence="8">
    <location>
        <begin position="85"/>
        <end position="276"/>
    </location>
</feature>
<protein>
    <submittedName>
        <fullName evidence="9">ABC-type sugar transport system, permease component</fullName>
    </submittedName>
</protein>
<accession>S0FG34</accession>
<keyword evidence="9" id="KW-0762">Sugar transport</keyword>
<sequence length="291" mass="32568">MELKIEAAAKGIKYKKNKEDRINIFITVLVILGAMLVLFPIFWMIRTSFMTNLEINTYPPALFPKKWLFSNYPEAMKTFKFLLYLKNTLSIVIPAIVGVIVTSCFAAYAFARLDFKFKSFWFSLVIGSMLMPGAITIIPIFIMWSKLGFTNSYVPLIVPAFLGGGAFNIFLIRQFMMTIPKELDEAATIDGAGHLQIIFGILLPLLKPVLISVGLFTFILYWNDLLGPVIYVNDQDKQTISQGLATFKGGFGTNWKSLMAASCLASVPAVILYLFGQKYFIEGIVLTGLKS</sequence>
<evidence type="ECO:0000313" key="9">
    <source>
        <dbReference type="EMBL" id="EMS70195.1"/>
    </source>
</evidence>
<dbReference type="CDD" id="cd06261">
    <property type="entry name" value="TM_PBP2"/>
    <property type="match status" value="1"/>
</dbReference>
<evidence type="ECO:0000256" key="2">
    <source>
        <dbReference type="ARBA" id="ARBA00022448"/>
    </source>
</evidence>
<dbReference type="InterPro" id="IPR035906">
    <property type="entry name" value="MetI-like_sf"/>
</dbReference>
<organism evidence="9 10">
    <name type="scientific">Ruminiclostridium cellobioparum subsp. termitidis CT1112</name>
    <dbReference type="NCBI Taxonomy" id="1195236"/>
    <lineage>
        <taxon>Bacteria</taxon>
        <taxon>Bacillati</taxon>
        <taxon>Bacillota</taxon>
        <taxon>Clostridia</taxon>
        <taxon>Eubacteriales</taxon>
        <taxon>Oscillospiraceae</taxon>
        <taxon>Ruminiclostridium</taxon>
    </lineage>
</organism>
<dbReference type="GO" id="GO:0005886">
    <property type="term" value="C:plasma membrane"/>
    <property type="evidence" value="ECO:0007669"/>
    <property type="project" value="UniProtKB-SubCell"/>
</dbReference>
<evidence type="ECO:0000313" key="10">
    <source>
        <dbReference type="Proteomes" id="UP000014155"/>
    </source>
</evidence>
<dbReference type="Gene3D" id="1.10.3720.10">
    <property type="entry name" value="MetI-like"/>
    <property type="match status" value="1"/>
</dbReference>
<proteinExistence type="inferred from homology"/>
<dbReference type="EMBL" id="AORV01000058">
    <property type="protein sequence ID" value="EMS70195.1"/>
    <property type="molecule type" value="Genomic_DNA"/>
</dbReference>
<feature type="transmembrane region" description="Helical" evidence="7">
    <location>
        <begin position="91"/>
        <end position="111"/>
    </location>
</feature>
<evidence type="ECO:0000259" key="8">
    <source>
        <dbReference type="PROSITE" id="PS50928"/>
    </source>
</evidence>
<feature type="transmembrane region" description="Helical" evidence="7">
    <location>
        <begin position="197"/>
        <end position="222"/>
    </location>
</feature>
<keyword evidence="5 7" id="KW-1133">Transmembrane helix</keyword>
<feature type="transmembrane region" description="Helical" evidence="7">
    <location>
        <begin position="156"/>
        <end position="176"/>
    </location>
</feature>
<keyword evidence="6 7" id="KW-0472">Membrane</keyword>
<evidence type="ECO:0000256" key="3">
    <source>
        <dbReference type="ARBA" id="ARBA00022475"/>
    </source>
</evidence>
<gene>
    <name evidence="9" type="ORF">CTER_4030</name>
</gene>
<dbReference type="RefSeq" id="WP_004628734.1">
    <property type="nucleotide sequence ID" value="NZ_AORV01000058.1"/>
</dbReference>
<dbReference type="Pfam" id="PF00528">
    <property type="entry name" value="BPD_transp_1"/>
    <property type="match status" value="1"/>
</dbReference>
<dbReference type="PANTHER" id="PTHR43744">
    <property type="entry name" value="ABC TRANSPORTER PERMEASE PROTEIN MG189-RELATED-RELATED"/>
    <property type="match status" value="1"/>
</dbReference>
<comment type="caution">
    <text evidence="9">The sequence shown here is derived from an EMBL/GenBank/DDBJ whole genome shotgun (WGS) entry which is preliminary data.</text>
</comment>
<name>S0FG34_RUMCE</name>
<dbReference type="PATRIC" id="fig|1195236.3.peg.4242"/>
<dbReference type="AlphaFoldDB" id="S0FG34"/>
<keyword evidence="2 7" id="KW-0813">Transport</keyword>
<feature type="transmembrane region" description="Helical" evidence="7">
    <location>
        <begin position="120"/>
        <end position="144"/>
    </location>
</feature>
<reference evidence="9 10" key="1">
    <citation type="journal article" date="2013" name="Genome Announc.">
        <title>Draft Genome Sequence of the Cellulolytic, Mesophilic, Anaerobic Bacterium Clostridium termitidis Strain CT1112 (DSM 5398).</title>
        <authorList>
            <person name="Lal S."/>
            <person name="Ramachandran U."/>
            <person name="Zhang X."/>
            <person name="Munir R."/>
            <person name="Sparling R."/>
            <person name="Levin D.B."/>
        </authorList>
    </citation>
    <scope>NUCLEOTIDE SEQUENCE [LARGE SCALE GENOMIC DNA]</scope>
    <source>
        <strain evidence="9 10">CT1112</strain>
    </source>
</reference>
<evidence type="ECO:0000256" key="7">
    <source>
        <dbReference type="RuleBase" id="RU363032"/>
    </source>
</evidence>
<dbReference type="GO" id="GO:0055085">
    <property type="term" value="P:transmembrane transport"/>
    <property type="evidence" value="ECO:0007669"/>
    <property type="project" value="InterPro"/>
</dbReference>
<evidence type="ECO:0000256" key="1">
    <source>
        <dbReference type="ARBA" id="ARBA00004651"/>
    </source>
</evidence>
<dbReference type="Proteomes" id="UP000014155">
    <property type="component" value="Unassembled WGS sequence"/>
</dbReference>
<dbReference type="eggNOG" id="COG0395">
    <property type="taxonomic scope" value="Bacteria"/>
</dbReference>
<feature type="transmembrane region" description="Helical" evidence="7">
    <location>
        <begin position="21"/>
        <end position="45"/>
    </location>
</feature>
<keyword evidence="10" id="KW-1185">Reference proteome</keyword>